<sequence>MFHQQNPLKGPLDNGLSTSKEFFYCHSCGKQYNTQIGYRRHLVAFHGASAGKPSPEDFPDLLENVNNLGDVP</sequence>
<organism evidence="3 4">
    <name type="scientific">Oryzias javanicus</name>
    <name type="common">Javanese ricefish</name>
    <name type="synonym">Aplocheilus javanicus</name>
    <dbReference type="NCBI Taxonomy" id="123683"/>
    <lineage>
        <taxon>Eukaryota</taxon>
        <taxon>Metazoa</taxon>
        <taxon>Chordata</taxon>
        <taxon>Craniata</taxon>
        <taxon>Vertebrata</taxon>
        <taxon>Euteleostomi</taxon>
        <taxon>Actinopterygii</taxon>
        <taxon>Neopterygii</taxon>
        <taxon>Teleostei</taxon>
        <taxon>Neoteleostei</taxon>
        <taxon>Acanthomorphata</taxon>
        <taxon>Ovalentaria</taxon>
        <taxon>Atherinomorphae</taxon>
        <taxon>Beloniformes</taxon>
        <taxon>Adrianichthyidae</taxon>
        <taxon>Oryziinae</taxon>
        <taxon>Oryzias</taxon>
    </lineage>
</organism>
<reference evidence="3 4" key="2">
    <citation type="submission" date="2019-01" db="EMBL/GenBank/DDBJ databases">
        <title>A chromosome length genome reference of the Java medaka (oryzias javanicus).</title>
        <authorList>
            <person name="Herpin A."/>
            <person name="Takehana Y."/>
            <person name="Naruse K."/>
            <person name="Ansai S."/>
            <person name="Kawaguchi M."/>
        </authorList>
    </citation>
    <scope>NUCLEOTIDE SEQUENCE [LARGE SCALE GENOMIC DNA]</scope>
    <source>
        <strain evidence="3">RS831</strain>
        <tissue evidence="3">Whole body</tissue>
    </source>
</reference>
<feature type="domain" description="C2H2-type" evidence="2">
    <location>
        <begin position="23"/>
        <end position="51"/>
    </location>
</feature>
<dbReference type="PROSITE" id="PS00028">
    <property type="entry name" value="ZINC_FINGER_C2H2_1"/>
    <property type="match status" value="1"/>
</dbReference>
<keyword evidence="4" id="KW-1185">Reference proteome</keyword>
<evidence type="ECO:0000313" key="3">
    <source>
        <dbReference type="EMBL" id="RVE71113.1"/>
    </source>
</evidence>
<name>A0A3S2UHK2_ORYJA</name>
<protein>
    <recommendedName>
        <fullName evidence="2">C2H2-type domain-containing protein</fullName>
    </recommendedName>
</protein>
<gene>
    <name evidence="3" type="ORF">OJAV_G00071610</name>
</gene>
<reference evidence="3 4" key="1">
    <citation type="submission" date="2018-11" db="EMBL/GenBank/DDBJ databases">
        <authorList>
            <person name="Lopez-Roques C."/>
            <person name="Donnadieu C."/>
            <person name="Bouchez O."/>
            <person name="Klopp C."/>
            <person name="Cabau C."/>
            <person name="Zahm M."/>
        </authorList>
    </citation>
    <scope>NUCLEOTIDE SEQUENCE [LARGE SCALE GENOMIC DNA]</scope>
    <source>
        <strain evidence="3">RS831</strain>
        <tissue evidence="3">Whole body</tissue>
    </source>
</reference>
<dbReference type="SUPFAM" id="SSF57667">
    <property type="entry name" value="beta-beta-alpha zinc fingers"/>
    <property type="match status" value="1"/>
</dbReference>
<keyword evidence="1" id="KW-0863">Zinc-finger</keyword>
<proteinExistence type="predicted"/>
<evidence type="ECO:0000256" key="1">
    <source>
        <dbReference type="PROSITE-ProRule" id="PRU00042"/>
    </source>
</evidence>
<dbReference type="GO" id="GO:0008270">
    <property type="term" value="F:zinc ion binding"/>
    <property type="evidence" value="ECO:0007669"/>
    <property type="project" value="UniProtKB-KW"/>
</dbReference>
<keyword evidence="1" id="KW-0479">Metal-binding</keyword>
<evidence type="ECO:0000313" key="4">
    <source>
        <dbReference type="Proteomes" id="UP000283210"/>
    </source>
</evidence>
<dbReference type="Proteomes" id="UP000283210">
    <property type="component" value="Chromosome 7"/>
</dbReference>
<dbReference type="InterPro" id="IPR036236">
    <property type="entry name" value="Znf_C2H2_sf"/>
</dbReference>
<dbReference type="AlphaFoldDB" id="A0A3S2UHK2"/>
<dbReference type="PROSITE" id="PS50157">
    <property type="entry name" value="ZINC_FINGER_C2H2_2"/>
    <property type="match status" value="1"/>
</dbReference>
<keyword evidence="1" id="KW-0862">Zinc</keyword>
<evidence type="ECO:0000259" key="2">
    <source>
        <dbReference type="PROSITE" id="PS50157"/>
    </source>
</evidence>
<dbReference type="InterPro" id="IPR013087">
    <property type="entry name" value="Znf_C2H2_type"/>
</dbReference>
<accession>A0A3S2UHK2</accession>
<dbReference type="OrthoDB" id="3533395at2759"/>
<dbReference type="EMBL" id="CM012443">
    <property type="protein sequence ID" value="RVE71113.1"/>
    <property type="molecule type" value="Genomic_DNA"/>
</dbReference>